<organism evidence="1 2">
    <name type="scientific">Pseudonocardia saturnea</name>
    <dbReference type="NCBI Taxonomy" id="33909"/>
    <lineage>
        <taxon>Bacteria</taxon>
        <taxon>Bacillati</taxon>
        <taxon>Actinomycetota</taxon>
        <taxon>Actinomycetes</taxon>
        <taxon>Pseudonocardiales</taxon>
        <taxon>Pseudonocardiaceae</taxon>
        <taxon>Pseudonocardia</taxon>
    </lineage>
</organism>
<comment type="caution">
    <text evidence="1">The sequence shown here is derived from an EMBL/GenBank/DDBJ whole genome shotgun (WGS) entry which is preliminary data.</text>
</comment>
<evidence type="ECO:0000313" key="1">
    <source>
        <dbReference type="EMBL" id="GEC29135.1"/>
    </source>
</evidence>
<name>A0ABQ0S886_9PSEU</name>
<dbReference type="EMBL" id="BJNH01000106">
    <property type="protein sequence ID" value="GEC29135.1"/>
    <property type="molecule type" value="Genomic_DNA"/>
</dbReference>
<sequence length="112" mass="11724">MSGGRSTVRLMARTSRAGTAGALVAPWLALAGIAVTSPVVIAQRTAQLVVGGWPPGPRERREITRMWTEKLDAFSRAAVIAGTSVPGPATAARALAPIRAAVRSNARRLGRR</sequence>
<gene>
    <name evidence="1" type="ORF">PSA01_61640</name>
</gene>
<keyword evidence="2" id="KW-1185">Reference proteome</keyword>
<proteinExistence type="predicted"/>
<evidence type="ECO:0000313" key="2">
    <source>
        <dbReference type="Proteomes" id="UP000320693"/>
    </source>
</evidence>
<accession>A0ABQ0S886</accession>
<dbReference type="Proteomes" id="UP000320693">
    <property type="component" value="Unassembled WGS sequence"/>
</dbReference>
<reference evidence="1 2" key="1">
    <citation type="submission" date="2019-06" db="EMBL/GenBank/DDBJ databases">
        <title>Whole genome shotgun sequence of Pseudonocardia saturnea NBRC 14499.</title>
        <authorList>
            <person name="Hosoyama A."/>
            <person name="Uohara A."/>
            <person name="Ohji S."/>
            <person name="Ichikawa N."/>
        </authorList>
    </citation>
    <scope>NUCLEOTIDE SEQUENCE [LARGE SCALE GENOMIC DNA]</scope>
    <source>
        <strain evidence="1 2">NBRC 14499</strain>
    </source>
</reference>
<protein>
    <submittedName>
        <fullName evidence="1">Uncharacterized protein</fullName>
    </submittedName>
</protein>